<accession>A0A227DIB2</accession>
<proteinExistence type="predicted"/>
<dbReference type="EMBL" id="NIXT01000396">
    <property type="protein sequence ID" value="OXE33152.1"/>
    <property type="molecule type" value="Genomic_DNA"/>
</dbReference>
<dbReference type="AlphaFoldDB" id="A0A227DIB2"/>
<sequence length="89" mass="10347">MKKCYIESITSSRPRRRNNTMPTYQVTYFNAKHAVMDSEAIFMKNLTNAKRSAEHHAPEGTDQIEIKDLMDQVLTRLTPEQGWIDSTEE</sequence>
<evidence type="ECO:0000313" key="2">
    <source>
        <dbReference type="Proteomes" id="UP000214596"/>
    </source>
</evidence>
<evidence type="ECO:0000313" key="1">
    <source>
        <dbReference type="EMBL" id="OXE33152.1"/>
    </source>
</evidence>
<dbReference type="OrthoDB" id="5881413at2"/>
<reference evidence="1 2" key="1">
    <citation type="journal article" date="2017" name="Appl. Environ. Microbiol.">
        <title>Parallel evolution of two clades of a major Atlantic endemic Vibrio parahaemolyticus pathogen lineage by independent acquisition of related pathogenicity islands.</title>
        <authorList>
            <person name="Xu F."/>
            <person name="Gonzalez-Escalona N."/>
            <person name="Drees K.P."/>
            <person name="Sebra R.P."/>
            <person name="Cooper V.S."/>
            <person name="Jones S.H."/>
            <person name="Whistler C.A."/>
        </authorList>
    </citation>
    <scope>NUCLEOTIDE SEQUENCE [LARGE SCALE GENOMIC DNA]</scope>
    <source>
        <strain evidence="1 2">MAVP-3</strain>
    </source>
</reference>
<name>A0A227DIB2_VIBPH</name>
<comment type="caution">
    <text evidence="1">The sequence shown here is derived from an EMBL/GenBank/DDBJ whole genome shotgun (WGS) entry which is preliminary data.</text>
</comment>
<protein>
    <submittedName>
        <fullName evidence="1">Uncharacterized protein</fullName>
    </submittedName>
</protein>
<organism evidence="1 2">
    <name type="scientific">Vibrio parahaemolyticus</name>
    <dbReference type="NCBI Taxonomy" id="670"/>
    <lineage>
        <taxon>Bacteria</taxon>
        <taxon>Pseudomonadati</taxon>
        <taxon>Pseudomonadota</taxon>
        <taxon>Gammaproteobacteria</taxon>
        <taxon>Vibrionales</taxon>
        <taxon>Vibrionaceae</taxon>
        <taxon>Vibrio</taxon>
    </lineage>
</organism>
<gene>
    <name evidence="1" type="ORF">CA163_09035</name>
</gene>
<dbReference type="Proteomes" id="UP000214596">
    <property type="component" value="Unassembled WGS sequence"/>
</dbReference>